<feature type="transmembrane region" description="Helical" evidence="1">
    <location>
        <begin position="121"/>
        <end position="142"/>
    </location>
</feature>
<feature type="transmembrane region" description="Helical" evidence="1">
    <location>
        <begin position="266"/>
        <end position="289"/>
    </location>
</feature>
<accession>A0A225NU27</accession>
<dbReference type="PIRSF" id="PIRSF038991">
    <property type="entry name" value="Protein_AbrB"/>
    <property type="match status" value="1"/>
</dbReference>
<keyword evidence="1" id="KW-0812">Transmembrane</keyword>
<dbReference type="Pfam" id="PF05145">
    <property type="entry name" value="AbrB"/>
    <property type="match status" value="1"/>
</dbReference>
<keyword evidence="3" id="KW-1185">Reference proteome</keyword>
<evidence type="ECO:0000313" key="2">
    <source>
        <dbReference type="EMBL" id="OWU77790.1"/>
    </source>
</evidence>
<dbReference type="EMBL" id="AQQR01000001">
    <property type="protein sequence ID" value="OWU77790.1"/>
    <property type="molecule type" value="Genomic_DNA"/>
</dbReference>
<feature type="transmembrane region" description="Helical" evidence="1">
    <location>
        <begin position="154"/>
        <end position="177"/>
    </location>
</feature>
<name>A0A225NU27_9RHOB</name>
<feature type="transmembrane region" description="Helical" evidence="1">
    <location>
        <begin position="59"/>
        <end position="77"/>
    </location>
</feature>
<evidence type="ECO:0008006" key="4">
    <source>
        <dbReference type="Google" id="ProtNLM"/>
    </source>
</evidence>
<organism evidence="2 3">
    <name type="scientific">Marinibacterium profundimaris</name>
    <dbReference type="NCBI Taxonomy" id="1679460"/>
    <lineage>
        <taxon>Bacteria</taxon>
        <taxon>Pseudomonadati</taxon>
        <taxon>Pseudomonadota</taxon>
        <taxon>Alphaproteobacteria</taxon>
        <taxon>Rhodobacterales</taxon>
        <taxon>Paracoccaceae</taxon>
        <taxon>Marinibacterium</taxon>
    </lineage>
</organism>
<dbReference type="PANTHER" id="PTHR38457">
    <property type="entry name" value="REGULATOR ABRB-RELATED"/>
    <property type="match status" value="1"/>
</dbReference>
<dbReference type="InterPro" id="IPR007820">
    <property type="entry name" value="AbrB_fam"/>
</dbReference>
<proteinExistence type="predicted"/>
<dbReference type="GO" id="GO:0016020">
    <property type="term" value="C:membrane"/>
    <property type="evidence" value="ECO:0007669"/>
    <property type="project" value="InterPro"/>
</dbReference>
<feature type="transmembrane region" description="Helical" evidence="1">
    <location>
        <begin position="183"/>
        <end position="202"/>
    </location>
</feature>
<sequence length="350" mass="35672">MRWLPTFPELSQTVLTLGIGAAGAGLGALIHFPAPALTGPAVAVTLASLWGLRLDVIPLIRAAAFLVVGTGLGAIVTDETTEALTRWPLAIVVLAVGLVATMAVSQWVLCRFFDFDRRGAVLAATPGHLSFVIGLGTSLNVDMARVTIVQSLRLLTMSLAVPMFALVFGIQVTLGAVSSEAPMAPLPFAALILVAGAAGWGLARLHMPAALIIGAMVVSAVAHGLGWIHGGLSPGVATVGFIVLGTLIGTRFTGVRPGAIVQAMGAGLATTVIGSVFAAAAAFPVALWLDMPFMGTVAGFAPGGFEMMIALGAVLGANPGLVAACHLMRLLILTVLVPLFLARAGRRARA</sequence>
<reference evidence="2 3" key="1">
    <citation type="submission" date="2013-04" db="EMBL/GenBank/DDBJ databases">
        <title>Oceanicola sp. 22II1-22F33 Genome Sequencing.</title>
        <authorList>
            <person name="Lai Q."/>
            <person name="Li G."/>
            <person name="Shao Z."/>
        </authorList>
    </citation>
    <scope>NUCLEOTIDE SEQUENCE [LARGE SCALE GENOMIC DNA]</scope>
    <source>
        <strain evidence="2 3">22II1-22F33</strain>
    </source>
</reference>
<evidence type="ECO:0000313" key="3">
    <source>
        <dbReference type="Proteomes" id="UP000215377"/>
    </source>
</evidence>
<evidence type="ECO:0000256" key="1">
    <source>
        <dbReference type="SAM" id="Phobius"/>
    </source>
</evidence>
<feature type="transmembrane region" description="Helical" evidence="1">
    <location>
        <begin position="89"/>
        <end position="109"/>
    </location>
</feature>
<keyword evidence="1" id="KW-0472">Membrane</keyword>
<feature type="transmembrane region" description="Helical" evidence="1">
    <location>
        <begin position="309"/>
        <end position="342"/>
    </location>
</feature>
<dbReference type="PANTHER" id="PTHR38457:SF1">
    <property type="entry name" value="REGULATOR ABRB-RELATED"/>
    <property type="match status" value="1"/>
</dbReference>
<keyword evidence="1" id="KW-1133">Transmembrane helix</keyword>
<dbReference type="RefSeq" id="WP_088648447.1">
    <property type="nucleotide sequence ID" value="NZ_AQQR01000001.1"/>
</dbReference>
<feature type="transmembrane region" description="Helical" evidence="1">
    <location>
        <begin position="235"/>
        <end position="254"/>
    </location>
</feature>
<protein>
    <recommendedName>
        <fullName evidence="4">AbrB family transcriptional regulator</fullName>
    </recommendedName>
</protein>
<dbReference type="Proteomes" id="UP000215377">
    <property type="component" value="Unassembled WGS sequence"/>
</dbReference>
<feature type="transmembrane region" description="Helical" evidence="1">
    <location>
        <begin position="209"/>
        <end position="229"/>
    </location>
</feature>
<comment type="caution">
    <text evidence="2">The sequence shown here is derived from an EMBL/GenBank/DDBJ whole genome shotgun (WGS) entry which is preliminary data.</text>
</comment>
<dbReference type="OrthoDB" id="7157734at2"/>
<dbReference type="GO" id="GO:0010468">
    <property type="term" value="P:regulation of gene expression"/>
    <property type="evidence" value="ECO:0007669"/>
    <property type="project" value="InterPro"/>
</dbReference>
<dbReference type="AlphaFoldDB" id="A0A225NU27"/>
<gene>
    <name evidence="2" type="ORF">ATO3_03795</name>
</gene>